<dbReference type="PANTHER" id="PTHR24223">
    <property type="entry name" value="ATP-BINDING CASSETTE SUB-FAMILY C"/>
    <property type="match status" value="1"/>
</dbReference>
<dbReference type="GO" id="GO:0016887">
    <property type="term" value="F:ATP hydrolysis activity"/>
    <property type="evidence" value="ECO:0007669"/>
    <property type="project" value="InterPro"/>
</dbReference>
<dbReference type="Gene3D" id="1.20.1560.10">
    <property type="entry name" value="ABC transporter type 1, transmembrane domain"/>
    <property type="match status" value="2"/>
</dbReference>
<dbReference type="InterPro" id="IPR050173">
    <property type="entry name" value="ABC_transporter_C-like"/>
</dbReference>
<evidence type="ECO:0000256" key="5">
    <source>
        <dbReference type="ARBA" id="ARBA00022840"/>
    </source>
</evidence>
<dbReference type="SUPFAM" id="SSF52540">
    <property type="entry name" value="P-loop containing nucleoside triphosphate hydrolases"/>
    <property type="match status" value="2"/>
</dbReference>
<dbReference type="InterPro" id="IPR027417">
    <property type="entry name" value="P-loop_NTPase"/>
</dbReference>
<keyword evidence="7 8" id="KW-0472">Membrane</keyword>
<feature type="transmembrane region" description="Helical" evidence="8">
    <location>
        <begin position="1090"/>
        <end position="1110"/>
    </location>
</feature>
<dbReference type="InterPro" id="IPR011527">
    <property type="entry name" value="ABC1_TM_dom"/>
</dbReference>
<evidence type="ECO:0000256" key="1">
    <source>
        <dbReference type="ARBA" id="ARBA00004141"/>
    </source>
</evidence>
<feature type="domain" description="ABC transmembrane type-1" evidence="10">
    <location>
        <begin position="261"/>
        <end position="538"/>
    </location>
</feature>
<dbReference type="CDD" id="cd18579">
    <property type="entry name" value="ABC_6TM_ABCC_D1"/>
    <property type="match status" value="1"/>
</dbReference>
<dbReference type="InterPro" id="IPR036640">
    <property type="entry name" value="ABC1_TM_sf"/>
</dbReference>
<dbReference type="GO" id="GO:0005524">
    <property type="term" value="F:ATP binding"/>
    <property type="evidence" value="ECO:0007669"/>
    <property type="project" value="UniProtKB-KW"/>
</dbReference>
<feature type="transmembrane region" description="Helical" evidence="8">
    <location>
        <begin position="113"/>
        <end position="132"/>
    </location>
</feature>
<accession>A0AA38RYL6</accession>
<name>A0AA38RYL6_9PEZI</name>
<feature type="transmembrane region" description="Helical" evidence="8">
    <location>
        <begin position="904"/>
        <end position="933"/>
    </location>
</feature>
<feature type="transmembrane region" description="Helical" evidence="8">
    <location>
        <begin position="1006"/>
        <end position="1025"/>
    </location>
</feature>
<evidence type="ECO:0000259" key="9">
    <source>
        <dbReference type="PROSITE" id="PS50893"/>
    </source>
</evidence>
<evidence type="ECO:0000313" key="11">
    <source>
        <dbReference type="EMBL" id="KAJ9155467.1"/>
    </source>
</evidence>
<dbReference type="EMBL" id="JANBVO010000003">
    <property type="protein sequence ID" value="KAJ9155467.1"/>
    <property type="molecule type" value="Genomic_DNA"/>
</dbReference>
<keyword evidence="6 8" id="KW-1133">Transmembrane helix</keyword>
<evidence type="ECO:0000256" key="2">
    <source>
        <dbReference type="ARBA" id="ARBA00022448"/>
    </source>
</evidence>
<feature type="domain" description="ABC transmembrane type-1" evidence="10">
    <location>
        <begin position="871"/>
        <end position="1147"/>
    </location>
</feature>
<dbReference type="PROSITE" id="PS00211">
    <property type="entry name" value="ABC_TRANSPORTER_1"/>
    <property type="match status" value="1"/>
</dbReference>
<dbReference type="Pfam" id="PF00005">
    <property type="entry name" value="ABC_tran"/>
    <property type="match status" value="2"/>
</dbReference>
<dbReference type="InterPro" id="IPR044726">
    <property type="entry name" value="ABCC_6TM_D2"/>
</dbReference>
<feature type="transmembrane region" description="Helical" evidence="8">
    <location>
        <begin position="389"/>
        <end position="407"/>
    </location>
</feature>
<dbReference type="SMART" id="SM00382">
    <property type="entry name" value="AAA"/>
    <property type="match status" value="2"/>
</dbReference>
<proteinExistence type="predicted"/>
<keyword evidence="4" id="KW-0547">Nucleotide-binding</keyword>
<feature type="transmembrane region" description="Helical" evidence="8">
    <location>
        <begin position="6"/>
        <end position="26"/>
    </location>
</feature>
<keyword evidence="2" id="KW-0813">Transport</keyword>
<dbReference type="Gene3D" id="3.40.50.300">
    <property type="entry name" value="P-loop containing nucleotide triphosphate hydrolases"/>
    <property type="match status" value="2"/>
</dbReference>
<dbReference type="PANTHER" id="PTHR24223:SF345">
    <property type="entry name" value="ABC MULTIDRUG TRANSPORTER (EUROFUNG)"/>
    <property type="match status" value="1"/>
</dbReference>
<dbReference type="SUPFAM" id="SSF90123">
    <property type="entry name" value="ABC transporter transmembrane region"/>
    <property type="match status" value="2"/>
</dbReference>
<evidence type="ECO:0000256" key="3">
    <source>
        <dbReference type="ARBA" id="ARBA00022692"/>
    </source>
</evidence>
<evidence type="ECO:0000256" key="6">
    <source>
        <dbReference type="ARBA" id="ARBA00022989"/>
    </source>
</evidence>
<evidence type="ECO:0000256" key="4">
    <source>
        <dbReference type="ARBA" id="ARBA00022741"/>
    </source>
</evidence>
<comment type="caution">
    <text evidence="11">The sequence shown here is derived from an EMBL/GenBank/DDBJ whole genome shotgun (WGS) entry which is preliminary data.</text>
</comment>
<dbReference type="PROSITE" id="PS50893">
    <property type="entry name" value="ABC_TRANSPORTER_2"/>
    <property type="match status" value="2"/>
</dbReference>
<dbReference type="InterPro" id="IPR017871">
    <property type="entry name" value="ABC_transporter-like_CS"/>
</dbReference>
<reference evidence="11" key="1">
    <citation type="submission" date="2022-07" db="EMBL/GenBank/DDBJ databases">
        <title>Fungi with potential for degradation of polypropylene.</title>
        <authorList>
            <person name="Gostincar C."/>
        </authorList>
    </citation>
    <scope>NUCLEOTIDE SEQUENCE</scope>
    <source>
        <strain evidence="11">EXF-13308</strain>
    </source>
</reference>
<keyword evidence="11" id="KW-0378">Hydrolase</keyword>
<dbReference type="InterPro" id="IPR044746">
    <property type="entry name" value="ABCC_6TM_D1"/>
</dbReference>
<feature type="transmembrane region" description="Helical" evidence="8">
    <location>
        <begin position="479"/>
        <end position="499"/>
    </location>
</feature>
<evidence type="ECO:0000259" key="10">
    <source>
        <dbReference type="PROSITE" id="PS50929"/>
    </source>
</evidence>
<organism evidence="11 12">
    <name type="scientific">Pleurostoma richardsiae</name>
    <dbReference type="NCBI Taxonomy" id="41990"/>
    <lineage>
        <taxon>Eukaryota</taxon>
        <taxon>Fungi</taxon>
        <taxon>Dikarya</taxon>
        <taxon>Ascomycota</taxon>
        <taxon>Pezizomycotina</taxon>
        <taxon>Sordariomycetes</taxon>
        <taxon>Sordariomycetidae</taxon>
        <taxon>Calosphaeriales</taxon>
        <taxon>Pleurostomataceae</taxon>
        <taxon>Pleurostoma</taxon>
    </lineage>
</organism>
<protein>
    <submittedName>
        <fullName evidence="11">P-loop containing nucleoside triphosphate hydrolase</fullName>
    </submittedName>
</protein>
<feature type="domain" description="ABC transporter" evidence="9">
    <location>
        <begin position="1195"/>
        <end position="1452"/>
    </location>
</feature>
<keyword evidence="5" id="KW-0067">ATP-binding</keyword>
<dbReference type="InterPro" id="IPR003593">
    <property type="entry name" value="AAA+_ATPase"/>
</dbReference>
<feature type="domain" description="ABC transporter" evidence="9">
    <location>
        <begin position="586"/>
        <end position="816"/>
    </location>
</feature>
<dbReference type="Proteomes" id="UP001174694">
    <property type="component" value="Unassembled WGS sequence"/>
</dbReference>
<dbReference type="InterPro" id="IPR003439">
    <property type="entry name" value="ABC_transporter-like_ATP-bd"/>
</dbReference>
<feature type="transmembrane region" description="Helical" evidence="8">
    <location>
        <begin position="47"/>
        <end position="68"/>
    </location>
</feature>
<feature type="transmembrane region" description="Helical" evidence="8">
    <location>
        <begin position="253"/>
        <end position="274"/>
    </location>
</feature>
<feature type="transmembrane region" description="Helical" evidence="8">
    <location>
        <begin position="871"/>
        <end position="892"/>
    </location>
</feature>
<dbReference type="GO" id="GO:0016020">
    <property type="term" value="C:membrane"/>
    <property type="evidence" value="ECO:0007669"/>
    <property type="project" value="UniProtKB-SubCell"/>
</dbReference>
<sequence length="1455" mass="159381">MAADPEQFALWLSASCAILFLAYLPARIWDLAKQAPCGLRRYHVVAYRAKLSIGPALAMALLILSLRPRGQAQPASLSDAGVVTVSLSALVAICLSPLFHLEHRRSLTAGSDLAILYLVGSLIFDMVILTMPRLGPRLWEGLPGAVRVRCVAHALLLLLECLVGPPAAKGGKGLLSDEETSGVLSRVFFSWINPLLTRGYRHVLTAQGLSYLSQDLKPSHTRRAVLEAWSRRAVPESRMTLPLVLYRCLKRQFFAAVIPRLFLIVFRYAQPILIWRAIHYVTVPASGDWESTGYWLIVAALIVYMGLVVSTARYQHAVNRLRLSTKSALVGLIHAKMISLPSTAREDGEAITLMSTDAEGLENIVEMFHETWAQVLEVAIGMTLLAREVGWLWLLLVVLIYLCSRMSRHVAGHLHPGQKAWNVASQTRIAATTIMLNSMKVVKMLGIESALAERIQRLRERELRTASKVRWLMVYANSAANALGIFSPAIVIAIFAAWLQHVRNASLNAETGFTTLAVLSRVTHPANMVMTIVPRAVGAFAGFERIQEYLVKPALTDRRLVARMSTPRYPITTPSDATSLPAAPALHLEHTTVGYPPTEDQAVLKDVSMEVARGSFVVVSGPVGCGKSTLLLALLGELPPLKGSVAVSTKRIAYCSQKPWLPAGNIREVITGFADQYDVQQYREVLKACCLEHDLDILPESDDTYVGSRGHNLSGGQRQRVALARAVFARCEIVLLDDAFSALDGETEHRVFENLLGARGVLRRSGVTVVLVSNNAKHCASADSVVLLSEGGRVKEQGLWRNIQTKTSQVPKFMTRRGADTNAPMPATDKNLEKLGTRLRALNEAERDLARRTGDIALYRYFCSFADYRNLALLAACTASYSLFVTIPQYWVELWTESDSSRNTFYIAGLMLLAFLAWGSTSGTLWAAIVLLARRAGLTLHRHLLGIVTRAPLTFFSMTDTGSILNRFGQDMQLIDKQLPMAVTNVCNQVFKLTVQAVLLFLAQKWLVVSLPAVLAVVYVVQKIYLRTSRQLRFLELEAKAAVFSSFLEAFDGLETLRGFSWQRQAIISNERGIEDAQRPEFLLLTLQRWLNLVLDLLSAALGVIVIVIATMRREDVSGGQVGVALNVMLAANLTLLRLVESWTTLEISLGAVARLKMLGEHTPSEAEAPSEAAWGGAAYRGPDLWRNWRIDGSIEMRDVVASYHPGALALRGVSLAIRPGQKVLVRGRTGSGKSSLLLTLLRMLNLESGSITLDGVDISNVPPHELRLRCFVVASQDPLLLPQEELRFNLDPSGSASDAMIVQALTMVGLWSIFQGNSPDAILTRESSADNADSGFAVLGSPLLELPALSGGQGQLFALARAIVKATGLRATGSRPIVLLDEVTSSVDTDTEAKVFDIVDREFTSRDHTVVIVTHRSAALSSRMRPGKDVVVDMSDGVVTGVTEDITQALLQQD</sequence>
<feature type="transmembrane region" description="Helical" evidence="8">
    <location>
        <begin position="80"/>
        <end position="101"/>
    </location>
</feature>
<dbReference type="Pfam" id="PF00664">
    <property type="entry name" value="ABC_membrane"/>
    <property type="match status" value="2"/>
</dbReference>
<comment type="subcellular location">
    <subcellularLocation>
        <location evidence="1">Membrane</location>
        <topology evidence="1">Multi-pass membrane protein</topology>
    </subcellularLocation>
</comment>
<evidence type="ECO:0000313" key="12">
    <source>
        <dbReference type="Proteomes" id="UP001174694"/>
    </source>
</evidence>
<keyword evidence="12" id="KW-1185">Reference proteome</keyword>
<dbReference type="PROSITE" id="PS50929">
    <property type="entry name" value="ABC_TM1F"/>
    <property type="match status" value="2"/>
</dbReference>
<keyword evidence="3 8" id="KW-0812">Transmembrane</keyword>
<dbReference type="CDD" id="cd18580">
    <property type="entry name" value="ABC_6TM_ABCC_D2"/>
    <property type="match status" value="1"/>
</dbReference>
<feature type="transmembrane region" description="Helical" evidence="8">
    <location>
        <begin position="294"/>
        <end position="314"/>
    </location>
</feature>
<evidence type="ECO:0000256" key="7">
    <source>
        <dbReference type="ARBA" id="ARBA00023136"/>
    </source>
</evidence>
<evidence type="ECO:0000256" key="8">
    <source>
        <dbReference type="SAM" id="Phobius"/>
    </source>
</evidence>
<gene>
    <name evidence="11" type="ORF">NKR23_g2046</name>
</gene>
<dbReference type="GO" id="GO:0140359">
    <property type="term" value="F:ABC-type transporter activity"/>
    <property type="evidence" value="ECO:0007669"/>
    <property type="project" value="InterPro"/>
</dbReference>